<dbReference type="GO" id="GO:0016747">
    <property type="term" value="F:acyltransferase activity, transferring groups other than amino-acyl groups"/>
    <property type="evidence" value="ECO:0007669"/>
    <property type="project" value="InterPro"/>
</dbReference>
<dbReference type="PANTHER" id="PTHR43877">
    <property type="entry name" value="AMINOALKYLPHOSPHONATE N-ACETYLTRANSFERASE-RELATED-RELATED"/>
    <property type="match status" value="1"/>
</dbReference>
<dbReference type="InterPro" id="IPR050832">
    <property type="entry name" value="Bact_Acetyltransf"/>
</dbReference>
<keyword evidence="5" id="KW-1185">Reference proteome</keyword>
<evidence type="ECO:0000256" key="1">
    <source>
        <dbReference type="ARBA" id="ARBA00022679"/>
    </source>
</evidence>
<keyword evidence="1 4" id="KW-0808">Transferase</keyword>
<dbReference type="RefSeq" id="WP_091161740.1">
    <property type="nucleotide sequence ID" value="NZ_FNOT01000022.1"/>
</dbReference>
<gene>
    <name evidence="4" type="ORF">SAMN05660209_04744</name>
</gene>
<dbReference type="SUPFAM" id="SSF55729">
    <property type="entry name" value="Acyl-CoA N-acyltransferases (Nat)"/>
    <property type="match status" value="1"/>
</dbReference>
<sequence length="162" mass="17522">MSGSVVRVASAADLLEVPAVEAAADELFRARGVLDLPPAASARERARAWRVLVVGRPVAGFAVLERVDGHVHLEQLSVHPSAMRRGTGAVLLAATVEHARAAGARRVTLLTYADVPWNAPWYARHGWRETDDLGPQLRALAEHEVELGLARHGRRVAMARPV</sequence>
<feature type="domain" description="N-acetyltransferase" evidence="3">
    <location>
        <begin position="4"/>
        <end position="152"/>
    </location>
</feature>
<evidence type="ECO:0000313" key="4">
    <source>
        <dbReference type="EMBL" id="SDZ12285.1"/>
    </source>
</evidence>
<dbReference type="CDD" id="cd04301">
    <property type="entry name" value="NAT_SF"/>
    <property type="match status" value="1"/>
</dbReference>
<keyword evidence="2" id="KW-0012">Acyltransferase</keyword>
<accession>A0A1H3QH01</accession>
<dbReference type="PROSITE" id="PS51186">
    <property type="entry name" value="GNAT"/>
    <property type="match status" value="1"/>
</dbReference>
<organism evidence="4 5">
    <name type="scientific">Geodermatophilus africanus</name>
    <dbReference type="NCBI Taxonomy" id="1137993"/>
    <lineage>
        <taxon>Bacteria</taxon>
        <taxon>Bacillati</taxon>
        <taxon>Actinomycetota</taxon>
        <taxon>Actinomycetes</taxon>
        <taxon>Geodermatophilales</taxon>
        <taxon>Geodermatophilaceae</taxon>
        <taxon>Geodermatophilus</taxon>
    </lineage>
</organism>
<dbReference type="InterPro" id="IPR016181">
    <property type="entry name" value="Acyl_CoA_acyltransferase"/>
</dbReference>
<protein>
    <submittedName>
        <fullName evidence="4">Acetyltransferase (GNAT) domain-containing protein</fullName>
    </submittedName>
</protein>
<reference evidence="5" key="1">
    <citation type="submission" date="2016-10" db="EMBL/GenBank/DDBJ databases">
        <authorList>
            <person name="Varghese N."/>
            <person name="Submissions S."/>
        </authorList>
    </citation>
    <scope>NUCLEOTIDE SEQUENCE [LARGE SCALE GENOMIC DNA]</scope>
    <source>
        <strain evidence="5">DSM 45422</strain>
    </source>
</reference>
<dbReference type="OrthoDB" id="572496at2"/>
<name>A0A1H3QH01_9ACTN</name>
<dbReference type="AlphaFoldDB" id="A0A1H3QH01"/>
<dbReference type="Pfam" id="PF00583">
    <property type="entry name" value="Acetyltransf_1"/>
    <property type="match status" value="1"/>
</dbReference>
<dbReference type="Proteomes" id="UP000198921">
    <property type="component" value="Unassembled WGS sequence"/>
</dbReference>
<dbReference type="Gene3D" id="3.40.630.30">
    <property type="match status" value="1"/>
</dbReference>
<evidence type="ECO:0000313" key="5">
    <source>
        <dbReference type="Proteomes" id="UP000198921"/>
    </source>
</evidence>
<evidence type="ECO:0000256" key="2">
    <source>
        <dbReference type="ARBA" id="ARBA00023315"/>
    </source>
</evidence>
<proteinExistence type="predicted"/>
<dbReference type="STRING" id="1137993.SAMN05660209_04744"/>
<dbReference type="EMBL" id="FNOT01000022">
    <property type="protein sequence ID" value="SDZ12285.1"/>
    <property type="molecule type" value="Genomic_DNA"/>
</dbReference>
<dbReference type="InterPro" id="IPR000182">
    <property type="entry name" value="GNAT_dom"/>
</dbReference>
<evidence type="ECO:0000259" key="3">
    <source>
        <dbReference type="PROSITE" id="PS51186"/>
    </source>
</evidence>